<organism evidence="3 4">
    <name type="scientific">Nitrospira tepida</name>
    <dbReference type="NCBI Taxonomy" id="2973512"/>
    <lineage>
        <taxon>Bacteria</taxon>
        <taxon>Pseudomonadati</taxon>
        <taxon>Nitrospirota</taxon>
        <taxon>Nitrospiria</taxon>
        <taxon>Nitrospirales</taxon>
        <taxon>Nitrospiraceae</taxon>
        <taxon>Nitrospira</taxon>
    </lineage>
</organism>
<dbReference type="InterPro" id="IPR018649">
    <property type="entry name" value="SHOCT"/>
</dbReference>
<name>A0AA86T4X4_9BACT</name>
<feature type="domain" description="SHOCT" evidence="2">
    <location>
        <begin position="50"/>
        <end position="77"/>
    </location>
</feature>
<evidence type="ECO:0000256" key="1">
    <source>
        <dbReference type="SAM" id="Phobius"/>
    </source>
</evidence>
<dbReference type="RefSeq" id="WP_213041752.1">
    <property type="nucleotide sequence ID" value="NZ_OX365700.1"/>
</dbReference>
<dbReference type="EMBL" id="OX365700">
    <property type="protein sequence ID" value="CAI4031712.1"/>
    <property type="molecule type" value="Genomic_DNA"/>
</dbReference>
<gene>
    <name evidence="3" type="ORF">DNFV4_02131</name>
</gene>
<reference evidence="3" key="1">
    <citation type="submission" date="2022-10" db="EMBL/GenBank/DDBJ databases">
        <authorList>
            <person name="Koch H."/>
        </authorList>
    </citation>
    <scope>NUCLEOTIDE SEQUENCE</scope>
    <source>
        <strain evidence="3">DNF</strain>
    </source>
</reference>
<keyword evidence="1" id="KW-1133">Transmembrane helix</keyword>
<dbReference type="KEGG" id="nti:DNFV4_02131"/>
<feature type="transmembrane region" description="Helical" evidence="1">
    <location>
        <begin position="12"/>
        <end position="36"/>
    </location>
</feature>
<accession>A0AA86T4X4</accession>
<keyword evidence="1" id="KW-0472">Membrane</keyword>
<sequence>MMDRFTDCGWIPMMGFGLLSMVLFWTVLIFGGLFVARWLMGQGFGRREDSALEILKKRYARGEISKQEFEERKRDLLM</sequence>
<keyword evidence="4" id="KW-1185">Reference proteome</keyword>
<dbReference type="Proteomes" id="UP001179121">
    <property type="component" value="Chromosome"/>
</dbReference>
<keyword evidence="1" id="KW-0812">Transmembrane</keyword>
<evidence type="ECO:0000259" key="2">
    <source>
        <dbReference type="Pfam" id="PF09851"/>
    </source>
</evidence>
<dbReference type="Pfam" id="PF09851">
    <property type="entry name" value="SHOCT"/>
    <property type="match status" value="1"/>
</dbReference>
<proteinExistence type="predicted"/>
<evidence type="ECO:0000313" key="3">
    <source>
        <dbReference type="EMBL" id="CAI4031712.1"/>
    </source>
</evidence>
<protein>
    <submittedName>
        <fullName evidence="3">SHOCT domain-containing protein</fullName>
    </submittedName>
</protein>
<dbReference type="AlphaFoldDB" id="A0AA86T4X4"/>
<evidence type="ECO:0000313" key="4">
    <source>
        <dbReference type="Proteomes" id="UP001179121"/>
    </source>
</evidence>